<evidence type="ECO:0000256" key="1">
    <source>
        <dbReference type="SAM" id="MobiDB-lite"/>
    </source>
</evidence>
<sequence>MEHKLSAKATKIRHRLTFTKSSSARGLASPLVSPVEPNPSSSRPRSATSPESPHDEPTWDSDPDSSRGYSFTDEPGYFRPASPFIDRQEIGEDLEAYIKHACAMLSHSIDRGIPARLANRNTVPVLTNAQNPAGQPSVDAAPSSLEQHDMLLSAPKPISPETESTEKHDSGVGMSFNSPSQPGKPYDNSVSSTDAPTRFYNNQPSASPPHSPSEPLFRSQSEATTVENKRERSSSSPIPFPYSPPQFNEWKFEPMTLDSPVSPLSETDEGFQATESELKTEPRTESRNVNENKPETSSPAISPPGSGVERTWLRASRDLQRQLEEKATTQAKDPKPVIRFYSSYNQTTGDFNREWSKNFWDRDPSVYSKVSLPSPLGTARDAVSRPETSPRFGTASTNEEEVPGRYPYQRFAGSSMSYSSSCLGNEIKQGRVYSVDVPGSFKNNRRKKASLLFRRLAGLGMKRKENENGVC</sequence>
<organism evidence="2 3">
    <name type="scientific">Penicillium patulum</name>
    <name type="common">Penicillium griseofulvum</name>
    <dbReference type="NCBI Taxonomy" id="5078"/>
    <lineage>
        <taxon>Eukaryota</taxon>
        <taxon>Fungi</taxon>
        <taxon>Dikarya</taxon>
        <taxon>Ascomycota</taxon>
        <taxon>Pezizomycotina</taxon>
        <taxon>Eurotiomycetes</taxon>
        <taxon>Eurotiomycetidae</taxon>
        <taxon>Eurotiales</taxon>
        <taxon>Aspergillaceae</taxon>
        <taxon>Penicillium</taxon>
    </lineage>
</organism>
<feature type="compositionally biased region" description="Polar residues" evidence="1">
    <location>
        <begin position="188"/>
        <end position="203"/>
    </location>
</feature>
<dbReference type="GeneID" id="63708790"/>
<gene>
    <name evidence="2" type="ORF">PGRI_057770</name>
</gene>
<evidence type="ECO:0000313" key="3">
    <source>
        <dbReference type="Proteomes" id="UP000070168"/>
    </source>
</evidence>
<evidence type="ECO:0000313" key="2">
    <source>
        <dbReference type="EMBL" id="KXG49809.1"/>
    </source>
</evidence>
<dbReference type="OrthoDB" id="4188313at2759"/>
<protein>
    <submittedName>
        <fullName evidence="2">Uncharacterized protein</fullName>
    </submittedName>
</protein>
<reference evidence="2 3" key="1">
    <citation type="journal article" date="2016" name="BMC Genomics">
        <title>Genome sequencing and secondary metabolism of the postharvest pathogen Penicillium griseofulvum.</title>
        <authorList>
            <person name="Banani H."/>
            <person name="Marcet-Houben M."/>
            <person name="Ballester A.R."/>
            <person name="Abbruscato P."/>
            <person name="Gonzalez-Candelas L."/>
            <person name="Gabaldon T."/>
            <person name="Spadaro D."/>
        </authorList>
    </citation>
    <scope>NUCLEOTIDE SEQUENCE [LARGE SCALE GENOMIC DNA]</scope>
    <source>
        <strain evidence="2 3">PG3</strain>
    </source>
</reference>
<proteinExistence type="predicted"/>
<dbReference type="STRING" id="5078.A0A135LLG1"/>
<dbReference type="RefSeq" id="XP_040648345.1">
    <property type="nucleotide sequence ID" value="XM_040793490.1"/>
</dbReference>
<dbReference type="AlphaFoldDB" id="A0A135LLG1"/>
<dbReference type="Proteomes" id="UP000070168">
    <property type="component" value="Unassembled WGS sequence"/>
</dbReference>
<feature type="region of interest" description="Disordered" evidence="1">
    <location>
        <begin position="155"/>
        <end position="313"/>
    </location>
</feature>
<keyword evidence="3" id="KW-1185">Reference proteome</keyword>
<feature type="compositionally biased region" description="Low complexity" evidence="1">
    <location>
        <begin position="29"/>
        <end position="51"/>
    </location>
</feature>
<feature type="region of interest" description="Disordered" evidence="1">
    <location>
        <begin position="1"/>
        <end position="82"/>
    </location>
</feature>
<feature type="region of interest" description="Disordered" evidence="1">
    <location>
        <begin position="371"/>
        <end position="400"/>
    </location>
</feature>
<accession>A0A135LLG1</accession>
<feature type="compositionally biased region" description="Basic and acidic residues" evidence="1">
    <location>
        <begin position="276"/>
        <end position="294"/>
    </location>
</feature>
<comment type="caution">
    <text evidence="2">The sequence shown here is derived from an EMBL/GenBank/DDBJ whole genome shotgun (WGS) entry which is preliminary data.</text>
</comment>
<dbReference type="EMBL" id="LHQR01000048">
    <property type="protein sequence ID" value="KXG49809.1"/>
    <property type="molecule type" value="Genomic_DNA"/>
</dbReference>
<name>A0A135LLG1_PENPA</name>
<dbReference type="OMA" id="IKHACAM"/>